<keyword evidence="9 14" id="KW-0540">Nuclease</keyword>
<evidence type="ECO:0000256" key="1">
    <source>
        <dbReference type="ARBA" id="ARBA00000077"/>
    </source>
</evidence>
<feature type="binding site" evidence="14 15">
    <location>
        <position position="37"/>
    </location>
    <ligand>
        <name>a divalent metal cation</name>
        <dbReference type="ChEBI" id="CHEBI:60240"/>
    </ligand>
</feature>
<dbReference type="PROSITE" id="PS51975">
    <property type="entry name" value="RNASE_H_2"/>
    <property type="match status" value="1"/>
</dbReference>
<dbReference type="GO" id="GO:0003723">
    <property type="term" value="F:RNA binding"/>
    <property type="evidence" value="ECO:0007669"/>
    <property type="project" value="UniProtKB-UniRule"/>
</dbReference>
<evidence type="ECO:0000256" key="8">
    <source>
        <dbReference type="ARBA" id="ARBA00022490"/>
    </source>
</evidence>
<evidence type="ECO:0000313" key="18">
    <source>
        <dbReference type="EMBL" id="KKU29905.1"/>
    </source>
</evidence>
<comment type="similarity">
    <text evidence="5 14 16">Belongs to the RNase HII family.</text>
</comment>
<comment type="cofactor">
    <cofactor evidence="2">
        <name>Mg(2+)</name>
        <dbReference type="ChEBI" id="CHEBI:18420"/>
    </cofactor>
</comment>
<dbReference type="Pfam" id="PF01351">
    <property type="entry name" value="RNase_HII"/>
    <property type="match status" value="1"/>
</dbReference>
<dbReference type="AlphaFoldDB" id="A0A0G1S9B8"/>
<dbReference type="PANTHER" id="PTHR10954">
    <property type="entry name" value="RIBONUCLEASE H2 SUBUNIT A"/>
    <property type="match status" value="1"/>
</dbReference>
<proteinExistence type="inferred from homology"/>
<evidence type="ECO:0000256" key="13">
    <source>
        <dbReference type="ARBA" id="ARBA00023211"/>
    </source>
</evidence>
<accession>A0A0G1S9B8</accession>
<evidence type="ECO:0000256" key="9">
    <source>
        <dbReference type="ARBA" id="ARBA00022722"/>
    </source>
</evidence>
<protein>
    <recommendedName>
        <fullName evidence="7 14">Ribonuclease HII</fullName>
        <shortName evidence="14">RNase HII</shortName>
        <ecNumber evidence="6 14">3.1.26.4</ecNumber>
    </recommendedName>
</protein>
<evidence type="ECO:0000256" key="3">
    <source>
        <dbReference type="ARBA" id="ARBA00004065"/>
    </source>
</evidence>
<dbReference type="GO" id="GO:0006298">
    <property type="term" value="P:mismatch repair"/>
    <property type="evidence" value="ECO:0007669"/>
    <property type="project" value="TreeGrafter"/>
</dbReference>
<dbReference type="InterPro" id="IPR036397">
    <property type="entry name" value="RNaseH_sf"/>
</dbReference>
<dbReference type="NCBIfam" id="NF000595">
    <property type="entry name" value="PRK00015.1-3"/>
    <property type="match status" value="1"/>
</dbReference>
<evidence type="ECO:0000256" key="15">
    <source>
        <dbReference type="PROSITE-ProRule" id="PRU01319"/>
    </source>
</evidence>
<comment type="subcellular location">
    <subcellularLocation>
        <location evidence="4 14">Cytoplasm</location>
    </subcellularLocation>
</comment>
<dbReference type="GO" id="GO:0043137">
    <property type="term" value="P:DNA replication, removal of RNA primer"/>
    <property type="evidence" value="ECO:0007669"/>
    <property type="project" value="TreeGrafter"/>
</dbReference>
<comment type="catalytic activity">
    <reaction evidence="1 14 15 16">
        <text>Endonucleolytic cleavage to 5'-phosphomonoester.</text>
        <dbReference type="EC" id="3.1.26.4"/>
    </reaction>
</comment>
<reference evidence="18 19" key="1">
    <citation type="journal article" date="2015" name="Nature">
        <title>rRNA introns, odd ribosomes, and small enigmatic genomes across a large radiation of phyla.</title>
        <authorList>
            <person name="Brown C.T."/>
            <person name="Hug L.A."/>
            <person name="Thomas B.C."/>
            <person name="Sharon I."/>
            <person name="Castelle C.J."/>
            <person name="Singh A."/>
            <person name="Wilkins M.J."/>
            <person name="Williams K.H."/>
            <person name="Banfield J.F."/>
        </authorList>
    </citation>
    <scope>NUCLEOTIDE SEQUENCE [LARGE SCALE GENOMIC DNA]</scope>
</reference>
<sequence length="234" mass="26251">MLVVWHFLPRKMNRKNLLVNEEKLWGLGVDFIAGVDEVGRGALAGPLVAAAVILNSRHFEPTQTVISSVARNLYLRINDSKLLTPKVRQELSEFIINNAVSYSIQIIEPGNVDEWGISKATQSAFFTAVQKLSVKPQHVLVDAFPIKSLNRGVQTNIKHGDRLSISIAAAAAASIIAKVFRDDLMRQYHKTYENYGFDRNKGYGTQFHLAALRRFGPCNIHRCSFSPLNRQSVY</sequence>
<dbReference type="SUPFAM" id="SSF53098">
    <property type="entry name" value="Ribonuclease H-like"/>
    <property type="match status" value="1"/>
</dbReference>
<dbReference type="PATRIC" id="fig|1619107.3.peg.465"/>
<evidence type="ECO:0000259" key="17">
    <source>
        <dbReference type="PROSITE" id="PS51975"/>
    </source>
</evidence>
<dbReference type="InterPro" id="IPR001352">
    <property type="entry name" value="RNase_HII/HIII"/>
</dbReference>
<comment type="function">
    <text evidence="3 14 16">Endonuclease that specifically degrades the RNA of RNA-DNA hybrids.</text>
</comment>
<evidence type="ECO:0000256" key="2">
    <source>
        <dbReference type="ARBA" id="ARBA00001946"/>
    </source>
</evidence>
<evidence type="ECO:0000313" key="19">
    <source>
        <dbReference type="Proteomes" id="UP000034732"/>
    </source>
</evidence>
<keyword evidence="8 14" id="KW-0963">Cytoplasm</keyword>
<evidence type="ECO:0000256" key="16">
    <source>
        <dbReference type="RuleBase" id="RU003515"/>
    </source>
</evidence>
<evidence type="ECO:0000256" key="5">
    <source>
        <dbReference type="ARBA" id="ARBA00007383"/>
    </source>
</evidence>
<dbReference type="EC" id="3.1.26.4" evidence="6 14"/>
<comment type="caution">
    <text evidence="18">The sequence shown here is derived from an EMBL/GenBank/DDBJ whole genome shotgun (WGS) entry which is preliminary data.</text>
</comment>
<comment type="cofactor">
    <cofactor evidence="14 15">
        <name>Mn(2+)</name>
        <dbReference type="ChEBI" id="CHEBI:29035"/>
    </cofactor>
    <cofactor evidence="14 15">
        <name>Mg(2+)</name>
        <dbReference type="ChEBI" id="CHEBI:18420"/>
    </cofactor>
    <text evidence="14 15">Manganese or magnesium. Binds 1 divalent metal ion per monomer in the absence of substrate. May bind a second metal ion after substrate binding.</text>
</comment>
<evidence type="ECO:0000256" key="7">
    <source>
        <dbReference type="ARBA" id="ARBA00019179"/>
    </source>
</evidence>
<dbReference type="CDD" id="cd07182">
    <property type="entry name" value="RNase_HII_bacteria_HII_like"/>
    <property type="match status" value="1"/>
</dbReference>
<dbReference type="GO" id="GO:0004523">
    <property type="term" value="F:RNA-DNA hybrid ribonuclease activity"/>
    <property type="evidence" value="ECO:0007669"/>
    <property type="project" value="UniProtKB-UniRule"/>
</dbReference>
<dbReference type="Proteomes" id="UP000034732">
    <property type="component" value="Unassembled WGS sequence"/>
</dbReference>
<dbReference type="InterPro" id="IPR012337">
    <property type="entry name" value="RNaseH-like_sf"/>
</dbReference>
<dbReference type="Gene3D" id="3.30.420.10">
    <property type="entry name" value="Ribonuclease H-like superfamily/Ribonuclease H"/>
    <property type="match status" value="1"/>
</dbReference>
<keyword evidence="13 14" id="KW-0464">Manganese</keyword>
<evidence type="ECO:0000256" key="11">
    <source>
        <dbReference type="ARBA" id="ARBA00022759"/>
    </source>
</evidence>
<dbReference type="GO" id="GO:0032299">
    <property type="term" value="C:ribonuclease H2 complex"/>
    <property type="evidence" value="ECO:0007669"/>
    <property type="project" value="TreeGrafter"/>
</dbReference>
<dbReference type="InterPro" id="IPR022898">
    <property type="entry name" value="RNase_HII"/>
</dbReference>
<dbReference type="InterPro" id="IPR024567">
    <property type="entry name" value="RNase_HII/HIII_dom"/>
</dbReference>
<feature type="binding site" evidence="14 15">
    <location>
        <position position="142"/>
    </location>
    <ligand>
        <name>a divalent metal cation</name>
        <dbReference type="ChEBI" id="CHEBI:60240"/>
    </ligand>
</feature>
<name>A0A0G1S9B8_UNCKA</name>
<gene>
    <name evidence="14" type="primary">rnhB</name>
    <name evidence="18" type="ORF">UX44_C0028G0005</name>
</gene>
<evidence type="ECO:0000256" key="12">
    <source>
        <dbReference type="ARBA" id="ARBA00022801"/>
    </source>
</evidence>
<organism evidence="18 19">
    <name type="scientific">candidate division WWE3 bacterium GW2011_GWA1_46_21</name>
    <dbReference type="NCBI Taxonomy" id="1619107"/>
    <lineage>
        <taxon>Bacteria</taxon>
        <taxon>Katanobacteria</taxon>
    </lineage>
</organism>
<keyword evidence="11 14" id="KW-0255">Endonuclease</keyword>
<feature type="binding site" evidence="14 15">
    <location>
        <position position="36"/>
    </location>
    <ligand>
        <name>a divalent metal cation</name>
        <dbReference type="ChEBI" id="CHEBI:60240"/>
    </ligand>
</feature>
<dbReference type="HAMAP" id="MF_00052_B">
    <property type="entry name" value="RNase_HII_B"/>
    <property type="match status" value="1"/>
</dbReference>
<dbReference type="GO" id="GO:0005737">
    <property type="term" value="C:cytoplasm"/>
    <property type="evidence" value="ECO:0007669"/>
    <property type="project" value="UniProtKB-SubCell"/>
</dbReference>
<keyword evidence="12 14" id="KW-0378">Hydrolase</keyword>
<evidence type="ECO:0000256" key="10">
    <source>
        <dbReference type="ARBA" id="ARBA00022723"/>
    </source>
</evidence>
<evidence type="ECO:0000256" key="4">
    <source>
        <dbReference type="ARBA" id="ARBA00004496"/>
    </source>
</evidence>
<evidence type="ECO:0000256" key="6">
    <source>
        <dbReference type="ARBA" id="ARBA00012180"/>
    </source>
</evidence>
<evidence type="ECO:0000256" key="14">
    <source>
        <dbReference type="HAMAP-Rule" id="MF_00052"/>
    </source>
</evidence>
<feature type="domain" description="RNase H type-2" evidence="17">
    <location>
        <begin position="30"/>
        <end position="234"/>
    </location>
</feature>
<keyword evidence="10 14" id="KW-0479">Metal-binding</keyword>
<dbReference type="EMBL" id="LCMF01000028">
    <property type="protein sequence ID" value="KKU29905.1"/>
    <property type="molecule type" value="Genomic_DNA"/>
</dbReference>
<dbReference type="PANTHER" id="PTHR10954:SF18">
    <property type="entry name" value="RIBONUCLEASE HII"/>
    <property type="match status" value="1"/>
</dbReference>
<dbReference type="GO" id="GO:0030145">
    <property type="term" value="F:manganese ion binding"/>
    <property type="evidence" value="ECO:0007669"/>
    <property type="project" value="UniProtKB-UniRule"/>
</dbReference>